<feature type="domain" description="Carbohydrate kinase FGGY C-terminal" evidence="9">
    <location>
        <begin position="245"/>
        <end position="436"/>
    </location>
</feature>
<evidence type="ECO:0000313" key="11">
    <source>
        <dbReference type="Proteomes" id="UP000520814"/>
    </source>
</evidence>
<evidence type="ECO:0000256" key="4">
    <source>
        <dbReference type="ARBA" id="ARBA00022777"/>
    </source>
</evidence>
<dbReference type="Proteomes" id="UP000520814">
    <property type="component" value="Unassembled WGS sequence"/>
</dbReference>
<dbReference type="GO" id="GO:0005829">
    <property type="term" value="C:cytosol"/>
    <property type="evidence" value="ECO:0007669"/>
    <property type="project" value="TreeGrafter"/>
</dbReference>
<dbReference type="CDD" id="cd07771">
    <property type="entry name" value="ASKHA_NBD_FGGY_RhaB-like"/>
    <property type="match status" value="1"/>
</dbReference>
<sequence length="478" mass="50883">MARILALDLGAESGRGVVGALTDAGTLTLEEVHRFPTGGVKLGAHLHWDLPFFMRELHTAIEKAELGGALSSLGVDTWGVDFGLLGPRGELVGLPVHYRDPRTVGMVEKVYEKVPKAAIFARVGIQTMALNTLFQVAALAEQSPGLVEASEKLLFMPDLLHYLLTGTAQVEYAIASTSQMLDATTRHWATETLAPLGLPLHLLGEVVPDGTQYGSFRNIPVIAPGGHDTACAVAAVPAEPGENWAYLSSGTWSLMGLEIPSPILTPEAEAANVTNEGGVLGTIRLLKNIGGLWLVQECRRAYARLGSERSYDQLTRLAGDATPLAALVDPDHPSLYAPDDMPKAIRELCTATGQTPPEGIGATIRCCLDSLGLKYRVTLAMLERLTGRKIDTLHIVGGGSQNRLLNQIAADATGCRVVTGPVEATAIGNILLQARAQGLITGLDELRAIVRASFPVETYQPDPAMTARFAEAAQRAGW</sequence>
<evidence type="ECO:0000256" key="1">
    <source>
        <dbReference type="ARBA" id="ARBA00009156"/>
    </source>
</evidence>
<dbReference type="GO" id="GO:0019301">
    <property type="term" value="P:rhamnose catabolic process"/>
    <property type="evidence" value="ECO:0007669"/>
    <property type="project" value="InterPro"/>
</dbReference>
<dbReference type="InterPro" id="IPR013449">
    <property type="entry name" value="Rhamnulokinase"/>
</dbReference>
<reference evidence="10 11" key="1">
    <citation type="submission" date="2020-08" db="EMBL/GenBank/DDBJ databases">
        <title>Genomic Encyclopedia of Type Strains, Phase IV (KMG-IV): sequencing the most valuable type-strain genomes for metagenomic binning, comparative biology and taxonomic classification.</title>
        <authorList>
            <person name="Goeker M."/>
        </authorList>
    </citation>
    <scope>NUCLEOTIDE SEQUENCE [LARGE SCALE GENOMIC DNA]</scope>
    <source>
        <strain evidence="10 11">DSM 23562</strain>
    </source>
</reference>
<keyword evidence="6" id="KW-1015">Disulfide bond</keyword>
<dbReference type="Pfam" id="PF00370">
    <property type="entry name" value="FGGY_N"/>
    <property type="match status" value="1"/>
</dbReference>
<proteinExistence type="inferred from homology"/>
<evidence type="ECO:0000259" key="8">
    <source>
        <dbReference type="Pfam" id="PF00370"/>
    </source>
</evidence>
<dbReference type="Pfam" id="PF02782">
    <property type="entry name" value="FGGY_C"/>
    <property type="match status" value="1"/>
</dbReference>
<gene>
    <name evidence="10" type="ORF">HNQ39_000616</name>
</gene>
<evidence type="ECO:0000256" key="3">
    <source>
        <dbReference type="ARBA" id="ARBA00022741"/>
    </source>
</evidence>
<protein>
    <submittedName>
        <fullName evidence="10">Rhamnulokinase</fullName>
        <ecNumber evidence="10">2.7.1.5</ecNumber>
    </submittedName>
</protein>
<dbReference type="InterPro" id="IPR018484">
    <property type="entry name" value="FGGY_N"/>
</dbReference>
<dbReference type="EC" id="2.7.1.5" evidence="10"/>
<accession>A0A7W9SN11</accession>
<organism evidence="10 11">
    <name type="scientific">Armatimonas rosea</name>
    <dbReference type="NCBI Taxonomy" id="685828"/>
    <lineage>
        <taxon>Bacteria</taxon>
        <taxon>Bacillati</taxon>
        <taxon>Armatimonadota</taxon>
        <taxon>Armatimonadia</taxon>
        <taxon>Armatimonadales</taxon>
        <taxon>Armatimonadaceae</taxon>
        <taxon>Armatimonas</taxon>
    </lineage>
</organism>
<dbReference type="GO" id="GO:0008993">
    <property type="term" value="F:rhamnulokinase activity"/>
    <property type="evidence" value="ECO:0007669"/>
    <property type="project" value="UniProtKB-EC"/>
</dbReference>
<keyword evidence="7" id="KW-0684">Rhamnose metabolism</keyword>
<keyword evidence="3" id="KW-0547">Nucleotide-binding</keyword>
<dbReference type="EMBL" id="JACHGW010000001">
    <property type="protein sequence ID" value="MBB6048854.1"/>
    <property type="molecule type" value="Genomic_DNA"/>
</dbReference>
<dbReference type="SUPFAM" id="SSF53067">
    <property type="entry name" value="Actin-like ATPase domain"/>
    <property type="match status" value="2"/>
</dbReference>
<feature type="domain" description="Carbohydrate kinase FGGY N-terminal" evidence="8">
    <location>
        <begin position="70"/>
        <end position="217"/>
    </location>
</feature>
<keyword evidence="2 10" id="KW-0808">Transferase</keyword>
<dbReference type="PANTHER" id="PTHR10196:SF93">
    <property type="entry name" value="L-RHAMNULOKINASE"/>
    <property type="match status" value="1"/>
</dbReference>
<dbReference type="RefSeq" id="WP_184192477.1">
    <property type="nucleotide sequence ID" value="NZ_JACHGW010000001.1"/>
</dbReference>
<dbReference type="GO" id="GO:0005524">
    <property type="term" value="F:ATP binding"/>
    <property type="evidence" value="ECO:0007669"/>
    <property type="project" value="UniProtKB-KW"/>
</dbReference>
<dbReference type="GO" id="GO:0006071">
    <property type="term" value="P:glycerol metabolic process"/>
    <property type="evidence" value="ECO:0007669"/>
    <property type="project" value="TreeGrafter"/>
</dbReference>
<keyword evidence="11" id="KW-1185">Reference proteome</keyword>
<comment type="similarity">
    <text evidence="1">Belongs to the FGGY kinase family.</text>
</comment>
<evidence type="ECO:0000259" key="9">
    <source>
        <dbReference type="Pfam" id="PF02782"/>
    </source>
</evidence>
<dbReference type="PANTHER" id="PTHR10196">
    <property type="entry name" value="SUGAR KINASE"/>
    <property type="match status" value="1"/>
</dbReference>
<evidence type="ECO:0000256" key="6">
    <source>
        <dbReference type="ARBA" id="ARBA00023157"/>
    </source>
</evidence>
<comment type="caution">
    <text evidence="10">The sequence shown here is derived from an EMBL/GenBank/DDBJ whole genome shotgun (WGS) entry which is preliminary data.</text>
</comment>
<dbReference type="AlphaFoldDB" id="A0A7W9SN11"/>
<evidence type="ECO:0000256" key="5">
    <source>
        <dbReference type="ARBA" id="ARBA00022840"/>
    </source>
</evidence>
<dbReference type="Gene3D" id="3.30.420.40">
    <property type="match status" value="2"/>
</dbReference>
<dbReference type="InterPro" id="IPR043129">
    <property type="entry name" value="ATPase_NBD"/>
</dbReference>
<evidence type="ECO:0000256" key="2">
    <source>
        <dbReference type="ARBA" id="ARBA00022679"/>
    </source>
</evidence>
<evidence type="ECO:0000256" key="7">
    <source>
        <dbReference type="ARBA" id="ARBA00023308"/>
    </source>
</evidence>
<evidence type="ECO:0000313" key="10">
    <source>
        <dbReference type="EMBL" id="MBB6048854.1"/>
    </source>
</evidence>
<keyword evidence="4 10" id="KW-0418">Kinase</keyword>
<keyword evidence="5" id="KW-0067">ATP-binding</keyword>
<dbReference type="GO" id="GO:0004370">
    <property type="term" value="F:glycerol kinase activity"/>
    <property type="evidence" value="ECO:0007669"/>
    <property type="project" value="TreeGrafter"/>
</dbReference>
<dbReference type="InterPro" id="IPR018485">
    <property type="entry name" value="FGGY_C"/>
</dbReference>
<name>A0A7W9SN11_ARMRO</name>